<proteinExistence type="predicted"/>
<dbReference type="PANTHER" id="PTHR24075:SF0">
    <property type="entry name" value="TRANSLOCATION PROTEIN SEC63 HOMOLOG"/>
    <property type="match status" value="1"/>
</dbReference>
<evidence type="ECO:0000313" key="3">
    <source>
        <dbReference type="Proteomes" id="UP000010552"/>
    </source>
</evidence>
<dbReference type="InParanoid" id="L5K6A8"/>
<dbReference type="GO" id="GO:0006614">
    <property type="term" value="P:SRP-dependent cotranslational protein targeting to membrane"/>
    <property type="evidence" value="ECO:0007669"/>
    <property type="project" value="TreeGrafter"/>
</dbReference>
<dbReference type="EMBL" id="KB030986">
    <property type="protein sequence ID" value="ELK07060.1"/>
    <property type="molecule type" value="Genomic_DNA"/>
</dbReference>
<accession>L5K6A8</accession>
<name>L5K6A8_PTEAL</name>
<feature type="region of interest" description="Disordered" evidence="1">
    <location>
        <begin position="64"/>
        <end position="104"/>
    </location>
</feature>
<evidence type="ECO:0000256" key="1">
    <source>
        <dbReference type="SAM" id="MobiDB-lite"/>
    </source>
</evidence>
<dbReference type="InterPro" id="IPR035892">
    <property type="entry name" value="C2_domain_sf"/>
</dbReference>
<dbReference type="GO" id="GO:0003723">
    <property type="term" value="F:RNA binding"/>
    <property type="evidence" value="ECO:0007669"/>
    <property type="project" value="TreeGrafter"/>
</dbReference>
<dbReference type="Proteomes" id="UP000010552">
    <property type="component" value="Unassembled WGS sequence"/>
</dbReference>
<feature type="compositionally biased region" description="Acidic residues" evidence="1">
    <location>
        <begin position="77"/>
        <end position="104"/>
    </location>
</feature>
<dbReference type="AlphaFoldDB" id="L5K6A8"/>
<gene>
    <name evidence="2" type="ORF">PAL_GLEAN10021091</name>
</gene>
<dbReference type="GO" id="GO:0031207">
    <property type="term" value="C:Sec62/Sec63 complex"/>
    <property type="evidence" value="ECO:0007669"/>
    <property type="project" value="TreeGrafter"/>
</dbReference>
<reference evidence="3" key="1">
    <citation type="journal article" date="2013" name="Science">
        <title>Comparative analysis of bat genomes provides insight into the evolution of flight and immunity.</title>
        <authorList>
            <person name="Zhang G."/>
            <person name="Cowled C."/>
            <person name="Shi Z."/>
            <person name="Huang Z."/>
            <person name="Bishop-Lilly K.A."/>
            <person name="Fang X."/>
            <person name="Wynne J.W."/>
            <person name="Xiong Z."/>
            <person name="Baker M.L."/>
            <person name="Zhao W."/>
            <person name="Tachedjian M."/>
            <person name="Zhu Y."/>
            <person name="Zhou P."/>
            <person name="Jiang X."/>
            <person name="Ng J."/>
            <person name="Yang L."/>
            <person name="Wu L."/>
            <person name="Xiao J."/>
            <person name="Feng Y."/>
            <person name="Chen Y."/>
            <person name="Sun X."/>
            <person name="Zhang Y."/>
            <person name="Marsh G.A."/>
            <person name="Crameri G."/>
            <person name="Broder C.C."/>
            <person name="Frey K.G."/>
            <person name="Wang L.F."/>
            <person name="Wang J."/>
        </authorList>
    </citation>
    <scope>NUCLEOTIDE SEQUENCE [LARGE SCALE GENOMIC DNA]</scope>
</reference>
<evidence type="ECO:0000313" key="2">
    <source>
        <dbReference type="EMBL" id="ELK07060.1"/>
    </source>
</evidence>
<protein>
    <submittedName>
        <fullName evidence="2">Translocation protein SEC63 like protein</fullName>
    </submittedName>
</protein>
<dbReference type="Gene3D" id="2.60.40.150">
    <property type="entry name" value="C2 domain"/>
    <property type="match status" value="1"/>
</dbReference>
<dbReference type="STRING" id="9402.L5K6A8"/>
<dbReference type="GO" id="GO:0008320">
    <property type="term" value="F:protein transmembrane transporter activity"/>
    <property type="evidence" value="ECO:0007669"/>
    <property type="project" value="TreeGrafter"/>
</dbReference>
<sequence length="104" mass="12119">MFKLRIVEVKQHLSCFPTIDIVNHLVFPIDPKPGNYQYAVFLRSESCMGLDQIKPLKLEVHEAKPVPENHPQWDTAIEGDEDQKDTEGFEDSFEEEEEEEEDDD</sequence>
<organism evidence="2 3">
    <name type="scientific">Pteropus alecto</name>
    <name type="common">Black flying fox</name>
    <dbReference type="NCBI Taxonomy" id="9402"/>
    <lineage>
        <taxon>Eukaryota</taxon>
        <taxon>Metazoa</taxon>
        <taxon>Chordata</taxon>
        <taxon>Craniata</taxon>
        <taxon>Vertebrata</taxon>
        <taxon>Euteleostomi</taxon>
        <taxon>Mammalia</taxon>
        <taxon>Eutheria</taxon>
        <taxon>Laurasiatheria</taxon>
        <taxon>Chiroptera</taxon>
        <taxon>Yinpterochiroptera</taxon>
        <taxon>Pteropodoidea</taxon>
        <taxon>Pteropodidae</taxon>
        <taxon>Pteropodinae</taxon>
        <taxon>Pteropus</taxon>
    </lineage>
</organism>
<dbReference type="GO" id="GO:0006620">
    <property type="term" value="P:post-translational protein targeting to endoplasmic reticulum membrane"/>
    <property type="evidence" value="ECO:0007669"/>
    <property type="project" value="TreeGrafter"/>
</dbReference>
<dbReference type="PANTHER" id="PTHR24075">
    <property type="entry name" value="SEC63 DOMAIN-CONTAINING"/>
    <property type="match status" value="1"/>
</dbReference>
<keyword evidence="3" id="KW-1185">Reference proteome</keyword>